<dbReference type="AlphaFoldDB" id="A0A1F7VEV7"/>
<evidence type="ECO:0000313" key="2">
    <source>
        <dbReference type="EMBL" id="OGL88981.1"/>
    </source>
</evidence>
<comment type="caution">
    <text evidence="2">The sequence shown here is derived from an EMBL/GenBank/DDBJ whole genome shotgun (WGS) entry which is preliminary data.</text>
</comment>
<name>A0A1F7VEV7_9BACT</name>
<dbReference type="PROSITE" id="PS51257">
    <property type="entry name" value="PROKAR_LIPOPROTEIN"/>
    <property type="match status" value="1"/>
</dbReference>
<feature type="transmembrane region" description="Helical" evidence="1">
    <location>
        <begin position="12"/>
        <end position="32"/>
    </location>
</feature>
<sequence length="117" mass="12702">MSERPEPKPHHHALLWAGVIGCLLLVGGFWIAGLPDVFKTGSQDTVFSDAGKELDRIMIEANKTLARFKETQQPTSDERANTLARFKDTVTQLLSEAATAESLNATTSTVTTATTTQ</sequence>
<evidence type="ECO:0000256" key="1">
    <source>
        <dbReference type="SAM" id="Phobius"/>
    </source>
</evidence>
<reference evidence="2 3" key="1">
    <citation type="journal article" date="2016" name="Nat. Commun.">
        <title>Thousands of microbial genomes shed light on interconnected biogeochemical processes in an aquifer system.</title>
        <authorList>
            <person name="Anantharaman K."/>
            <person name="Brown C.T."/>
            <person name="Hug L.A."/>
            <person name="Sharon I."/>
            <person name="Castelle C.J."/>
            <person name="Probst A.J."/>
            <person name="Thomas B.C."/>
            <person name="Singh A."/>
            <person name="Wilkins M.J."/>
            <person name="Karaoz U."/>
            <person name="Brodie E.L."/>
            <person name="Williams K.H."/>
            <person name="Hubbard S.S."/>
            <person name="Banfield J.F."/>
        </authorList>
    </citation>
    <scope>NUCLEOTIDE SEQUENCE [LARGE SCALE GENOMIC DNA]</scope>
</reference>
<organism evidence="2 3">
    <name type="scientific">Candidatus Uhrbacteria bacterium RIFCSPLOWO2_02_FULL_51_9</name>
    <dbReference type="NCBI Taxonomy" id="1802410"/>
    <lineage>
        <taxon>Bacteria</taxon>
        <taxon>Candidatus Uhriibacteriota</taxon>
    </lineage>
</organism>
<evidence type="ECO:0000313" key="3">
    <source>
        <dbReference type="Proteomes" id="UP000176678"/>
    </source>
</evidence>
<accession>A0A1F7VEV7</accession>
<protein>
    <submittedName>
        <fullName evidence="2">Uncharacterized protein</fullName>
    </submittedName>
</protein>
<gene>
    <name evidence="2" type="ORF">A3H75_00440</name>
</gene>
<proteinExistence type="predicted"/>
<keyword evidence="1" id="KW-0472">Membrane</keyword>
<dbReference type="STRING" id="1802410.A3H75_00440"/>
<keyword evidence="1" id="KW-1133">Transmembrane helix</keyword>
<dbReference type="Proteomes" id="UP000176678">
    <property type="component" value="Unassembled WGS sequence"/>
</dbReference>
<dbReference type="EMBL" id="MGES01000019">
    <property type="protein sequence ID" value="OGL88981.1"/>
    <property type="molecule type" value="Genomic_DNA"/>
</dbReference>
<keyword evidence="1" id="KW-0812">Transmembrane</keyword>